<keyword evidence="2" id="KW-0175">Coiled coil</keyword>
<dbReference type="PANTHER" id="PTHR43739:SF5">
    <property type="entry name" value="EXO-ALPHA-SIALIDASE"/>
    <property type="match status" value="1"/>
</dbReference>
<keyword evidence="1" id="KW-0677">Repeat</keyword>
<protein>
    <submittedName>
        <fullName evidence="5">PDZ domain-containing protein</fullName>
    </submittedName>
</protein>
<dbReference type="Pfam" id="PF13180">
    <property type="entry name" value="PDZ_2"/>
    <property type="match status" value="2"/>
</dbReference>
<dbReference type="AlphaFoldDB" id="A0A7V9AAU0"/>
<accession>A0A7V9AAU0</accession>
<dbReference type="InterPro" id="IPR015943">
    <property type="entry name" value="WD40/YVTN_repeat-like_dom_sf"/>
</dbReference>
<feature type="region of interest" description="Disordered" evidence="3">
    <location>
        <begin position="537"/>
        <end position="556"/>
    </location>
</feature>
<evidence type="ECO:0000313" key="6">
    <source>
        <dbReference type="Proteomes" id="UP000542342"/>
    </source>
</evidence>
<dbReference type="SUPFAM" id="SSF50939">
    <property type="entry name" value="Sialidases"/>
    <property type="match status" value="2"/>
</dbReference>
<dbReference type="InterPro" id="IPR001478">
    <property type="entry name" value="PDZ"/>
</dbReference>
<evidence type="ECO:0000256" key="1">
    <source>
        <dbReference type="ARBA" id="ARBA00022737"/>
    </source>
</evidence>
<organism evidence="5 6">
    <name type="scientific">Thermogemmata fonticola</name>
    <dbReference type="NCBI Taxonomy" id="2755323"/>
    <lineage>
        <taxon>Bacteria</taxon>
        <taxon>Pseudomonadati</taxon>
        <taxon>Planctomycetota</taxon>
        <taxon>Planctomycetia</taxon>
        <taxon>Gemmatales</taxon>
        <taxon>Gemmataceae</taxon>
        <taxon>Thermogemmata</taxon>
    </lineage>
</organism>
<proteinExistence type="predicted"/>
<sequence length="1188" mass="129829">MSNRFLRAWAFFWLFIGLITLPELARSQQPLPAEDTQKQIADLERQIAELQKKLDALRKASAARPSVTLETVIQKLTWRCIGPANMGGRITAIAVVESDPTTYYVATASGGLIKTTNNGTTFTHLFDRENTVSIGDVAVAPSNPNIVWVGTGEANPRNSVSYGDGVYKSTDGGKTWRHMGLKHSFQIGKILIHPRNPDIVYVGALGRLYGPNPERGLFKTTDGGKTWNKILYVDDRTGVIDMIMDPFDPETLIVATWERRRDEFDGFYGPNTTWPTTDQYGPVITHGSGSGLYKTTDGGKTWKKLNDPSKPNGLPTVKLGRIGLDASRKTKGLIYAIIDTENVGKGRTPITAYMGISSDTASGGGVKIEEVGDGPVAKGGGKNGDIIVALDGKKIADYEAMLDYIGTKKPGDKVEFTVVRDKKEVRFVVTLGRRPDAPPPALGVTLARGPAIGGIAIESVSPDGPAAKAGMQAGDVISKIAGKSVTDQKSLRAVLQEFSPGDKVPLVYLRGKESKQVEVVLAPPVASARPFLLSPAVGGQQPNVQRDQGKDGYQTGGVFVSRDGGETWRRVNSLNPRPFYFSVIRVDPNDDKTLYVLGDTTLWRSTNGGERFAAAPARGLHPDHHALWINPKDSRHMLIGTDGGFYVTYDRGDNWDHLNVLALGQFYHVCVDNRTPYNVYGGLQDNGSWGGPSQTMRPTGPSNEDWLFLNGGDGFTCRVDLSDPDIVYATSQNGGMIRRNLRTGEVARIGARPVTPNEPLRWNWNTPFILSHHNPAIFYCGAQYVFRSINRGADLKAISPDLTASKKGTISAIAESPRSPDLLWAGTDDGNLWITRDGGQKWTNVADKLRSAGLPGPRWISSIEPSRFVEGRCYVAIDAHRSDDDKPYLFVTEDYGQSWKAITANLPPFGSTRVLREDITNPNILYCGTEFAIFVSLDRGGHWTKLNNNLPTVAIHEVAQPTTAGEIVVATHGRSIWILDVTTLRQLAPPDSTSAASAASATTSTTRTVSQPFQEPATLFAPAPVVRWKLETGRLSPYSREVRKFAGENPVRGAIIDYLLTRPAKTISLKVTDISGNTLRDFRNLSAEPGFHRVTWNLSASRGTGRTGRGAGLGVAIPAGTYRVVLTVDGKDYSQPLIVENDPKADPRAIISFDLPTPHFEEEEEEERYPRQDNDNDDLEELKDRSRN</sequence>
<feature type="coiled-coil region" evidence="2">
    <location>
        <begin position="33"/>
        <end position="60"/>
    </location>
</feature>
<dbReference type="InterPro" id="IPR031778">
    <property type="entry name" value="Sortilin_N"/>
</dbReference>
<feature type="region of interest" description="Disordered" evidence="3">
    <location>
        <begin position="1148"/>
        <end position="1188"/>
    </location>
</feature>
<dbReference type="SMART" id="SM00228">
    <property type="entry name" value="PDZ"/>
    <property type="match status" value="2"/>
</dbReference>
<dbReference type="PANTHER" id="PTHR43739">
    <property type="entry name" value="XYLOGLUCANASE (EUROFUNG)"/>
    <property type="match status" value="1"/>
</dbReference>
<dbReference type="Gene3D" id="2.60.40.4070">
    <property type="match status" value="1"/>
</dbReference>
<evidence type="ECO:0000256" key="2">
    <source>
        <dbReference type="SAM" id="Coils"/>
    </source>
</evidence>
<dbReference type="EMBL" id="JACEFB010000002">
    <property type="protein sequence ID" value="MBA2225363.1"/>
    <property type="molecule type" value="Genomic_DNA"/>
</dbReference>
<dbReference type="Pfam" id="PF15902">
    <property type="entry name" value="Sortilin-Vps10"/>
    <property type="match status" value="1"/>
</dbReference>
<name>A0A7V9AAU0_9BACT</name>
<dbReference type="RefSeq" id="WP_194536793.1">
    <property type="nucleotide sequence ID" value="NZ_JACEFB010000002.1"/>
</dbReference>
<dbReference type="InterPro" id="IPR036034">
    <property type="entry name" value="PDZ_sf"/>
</dbReference>
<evidence type="ECO:0000259" key="4">
    <source>
        <dbReference type="PROSITE" id="PS50106"/>
    </source>
</evidence>
<dbReference type="Gene3D" id="2.130.10.10">
    <property type="entry name" value="YVTN repeat-like/Quinoprotein amine dehydrogenase"/>
    <property type="match status" value="5"/>
</dbReference>
<feature type="domain" description="PDZ" evidence="4">
    <location>
        <begin position="337"/>
        <end position="422"/>
    </location>
</feature>
<evidence type="ECO:0000256" key="3">
    <source>
        <dbReference type="SAM" id="MobiDB-lite"/>
    </source>
</evidence>
<dbReference type="GO" id="GO:0010411">
    <property type="term" value="P:xyloglucan metabolic process"/>
    <property type="evidence" value="ECO:0007669"/>
    <property type="project" value="TreeGrafter"/>
</dbReference>
<evidence type="ECO:0000313" key="5">
    <source>
        <dbReference type="EMBL" id="MBA2225363.1"/>
    </source>
</evidence>
<dbReference type="CDD" id="cd15482">
    <property type="entry name" value="Sialidase_non-viral"/>
    <property type="match status" value="2"/>
</dbReference>
<reference evidence="5 6" key="1">
    <citation type="submission" date="2020-07" db="EMBL/GenBank/DDBJ databases">
        <title>Thermogemmata thermophila gen. nov., sp. nov., a novel moderate thermophilic planctomycete from a Kamchatka hot spring.</title>
        <authorList>
            <person name="Elcheninov A.G."/>
            <person name="Podosokorskaya O.A."/>
            <person name="Kovaleva O.L."/>
            <person name="Novikov A."/>
            <person name="Bonch-Osmolovskaya E.A."/>
            <person name="Toshchakov S.V."/>
            <person name="Kublanov I.V."/>
        </authorList>
    </citation>
    <scope>NUCLEOTIDE SEQUENCE [LARGE SCALE GENOMIC DNA]</scope>
    <source>
        <strain evidence="5 6">2918</strain>
    </source>
</reference>
<gene>
    <name evidence="5" type="ORF">H0921_04205</name>
</gene>
<feature type="domain" description="PDZ" evidence="4">
    <location>
        <begin position="428"/>
        <end position="512"/>
    </location>
</feature>
<dbReference type="SUPFAM" id="SSF50156">
    <property type="entry name" value="PDZ domain-like"/>
    <property type="match status" value="2"/>
</dbReference>
<dbReference type="Proteomes" id="UP000542342">
    <property type="component" value="Unassembled WGS sequence"/>
</dbReference>
<dbReference type="PROSITE" id="PS50106">
    <property type="entry name" value="PDZ"/>
    <property type="match status" value="2"/>
</dbReference>
<dbReference type="Gene3D" id="2.30.42.10">
    <property type="match status" value="2"/>
</dbReference>
<comment type="caution">
    <text evidence="5">The sequence shown here is derived from an EMBL/GenBank/DDBJ whole genome shotgun (WGS) entry which is preliminary data.</text>
</comment>
<keyword evidence="6" id="KW-1185">Reference proteome</keyword>
<dbReference type="InterPro" id="IPR052025">
    <property type="entry name" value="Xyloglucanase_GH74"/>
</dbReference>
<dbReference type="InterPro" id="IPR036278">
    <property type="entry name" value="Sialidase_sf"/>
</dbReference>